<accession>A0A2P5DCA4</accession>
<sequence length="97" mass="10928">FDLLEKQILMSLRYASRVLYQAGNRVVQGMKEQISRCDSTVRISLRDSSSSKQTRLYTGSVDSGSAFNKAAKNDVGHYKQAEESLRTVMYLSCWGPN</sequence>
<dbReference type="InterPro" id="IPR022251">
    <property type="entry name" value="DUF3774_wound-induced"/>
</dbReference>
<dbReference type="PANTHER" id="PTHR33090">
    <property type="entry name" value="DUF3774 DOMAIN PROTEIN-RELATED"/>
    <property type="match status" value="1"/>
</dbReference>
<evidence type="ECO:0000313" key="1">
    <source>
        <dbReference type="EMBL" id="PON70916.1"/>
    </source>
</evidence>
<name>A0A2P5DCA4_PARAD</name>
<evidence type="ECO:0000313" key="2">
    <source>
        <dbReference type="Proteomes" id="UP000237105"/>
    </source>
</evidence>
<organism evidence="1 2">
    <name type="scientific">Parasponia andersonii</name>
    <name type="common">Sponia andersonii</name>
    <dbReference type="NCBI Taxonomy" id="3476"/>
    <lineage>
        <taxon>Eukaryota</taxon>
        <taxon>Viridiplantae</taxon>
        <taxon>Streptophyta</taxon>
        <taxon>Embryophyta</taxon>
        <taxon>Tracheophyta</taxon>
        <taxon>Spermatophyta</taxon>
        <taxon>Magnoliopsida</taxon>
        <taxon>eudicotyledons</taxon>
        <taxon>Gunneridae</taxon>
        <taxon>Pentapetalae</taxon>
        <taxon>rosids</taxon>
        <taxon>fabids</taxon>
        <taxon>Rosales</taxon>
        <taxon>Cannabaceae</taxon>
        <taxon>Parasponia</taxon>
    </lineage>
</organism>
<comment type="caution">
    <text evidence="1">The sequence shown here is derived from an EMBL/GenBank/DDBJ whole genome shotgun (WGS) entry which is preliminary data.</text>
</comment>
<dbReference type="Pfam" id="PF12609">
    <property type="entry name" value="DUF3774"/>
    <property type="match status" value="1"/>
</dbReference>
<dbReference type="Proteomes" id="UP000237105">
    <property type="component" value="Unassembled WGS sequence"/>
</dbReference>
<dbReference type="EMBL" id="JXTB01000047">
    <property type="protein sequence ID" value="PON70916.1"/>
    <property type="molecule type" value="Genomic_DNA"/>
</dbReference>
<keyword evidence="2" id="KW-1185">Reference proteome</keyword>
<feature type="non-terminal residue" evidence="1">
    <location>
        <position position="1"/>
    </location>
</feature>
<dbReference type="OrthoDB" id="1181997at2759"/>
<protein>
    <submittedName>
        <fullName evidence="1">Wound-responsive family protein</fullName>
    </submittedName>
</protein>
<gene>
    <name evidence="1" type="ORF">PanWU01x14_076260</name>
</gene>
<proteinExistence type="predicted"/>
<reference evidence="2" key="1">
    <citation type="submission" date="2016-06" db="EMBL/GenBank/DDBJ databases">
        <title>Parallel loss of symbiosis genes in relatives of nitrogen-fixing non-legume Parasponia.</title>
        <authorList>
            <person name="Van Velzen R."/>
            <person name="Holmer R."/>
            <person name="Bu F."/>
            <person name="Rutten L."/>
            <person name="Van Zeijl A."/>
            <person name="Liu W."/>
            <person name="Santuari L."/>
            <person name="Cao Q."/>
            <person name="Sharma T."/>
            <person name="Shen D."/>
            <person name="Roswanjaya Y."/>
            <person name="Wardhani T."/>
            <person name="Kalhor M.S."/>
            <person name="Jansen J."/>
            <person name="Van den Hoogen J."/>
            <person name="Gungor B."/>
            <person name="Hartog M."/>
            <person name="Hontelez J."/>
            <person name="Verver J."/>
            <person name="Yang W.-C."/>
            <person name="Schijlen E."/>
            <person name="Repin R."/>
            <person name="Schilthuizen M."/>
            <person name="Schranz E."/>
            <person name="Heidstra R."/>
            <person name="Miyata K."/>
            <person name="Fedorova E."/>
            <person name="Kohlen W."/>
            <person name="Bisseling T."/>
            <person name="Smit S."/>
            <person name="Geurts R."/>
        </authorList>
    </citation>
    <scope>NUCLEOTIDE SEQUENCE [LARGE SCALE GENOMIC DNA]</scope>
    <source>
        <strain evidence="2">cv. WU1-14</strain>
    </source>
</reference>
<dbReference type="AlphaFoldDB" id="A0A2P5DCA4"/>